<proteinExistence type="predicted"/>
<reference evidence="9 10" key="1">
    <citation type="submission" date="2018-08" db="EMBL/GenBank/DDBJ databases">
        <title>A genome reference for cultivated species of the human gut microbiota.</title>
        <authorList>
            <person name="Zou Y."/>
            <person name="Xue W."/>
            <person name="Luo G."/>
        </authorList>
    </citation>
    <scope>NUCLEOTIDE SEQUENCE [LARGE SCALE GENOMIC DNA]</scope>
    <source>
        <strain evidence="9 10">AF45-17</strain>
    </source>
</reference>
<feature type="domain" description="ABC transporter" evidence="8">
    <location>
        <begin position="6"/>
        <end position="242"/>
    </location>
</feature>
<dbReference type="InterPro" id="IPR050093">
    <property type="entry name" value="ABC_SmlMolc_Importer"/>
</dbReference>
<gene>
    <name evidence="9" type="ORF">DW070_13775</name>
</gene>
<dbReference type="SUPFAM" id="SSF50331">
    <property type="entry name" value="MOP-like"/>
    <property type="match status" value="1"/>
</dbReference>
<evidence type="ECO:0000259" key="8">
    <source>
        <dbReference type="PROSITE" id="PS50893"/>
    </source>
</evidence>
<dbReference type="SMART" id="SM00382">
    <property type="entry name" value="AAA"/>
    <property type="match status" value="1"/>
</dbReference>
<dbReference type="Pfam" id="PF00005">
    <property type="entry name" value="ABC_tran"/>
    <property type="match status" value="1"/>
</dbReference>
<dbReference type="SUPFAM" id="SSF52540">
    <property type="entry name" value="P-loop containing nucleoside triphosphate hydrolases"/>
    <property type="match status" value="1"/>
</dbReference>
<evidence type="ECO:0000256" key="1">
    <source>
        <dbReference type="ARBA" id="ARBA00022448"/>
    </source>
</evidence>
<evidence type="ECO:0000313" key="10">
    <source>
        <dbReference type="Proteomes" id="UP000260773"/>
    </source>
</evidence>
<dbReference type="PANTHER" id="PTHR42781">
    <property type="entry name" value="SPERMIDINE/PUTRESCINE IMPORT ATP-BINDING PROTEIN POTA"/>
    <property type="match status" value="1"/>
</dbReference>
<dbReference type="InterPro" id="IPR017871">
    <property type="entry name" value="ABC_transporter-like_CS"/>
</dbReference>
<keyword evidence="6" id="KW-1278">Translocase</keyword>
<organism evidence="9 10">
    <name type="scientific">Coprococcus catus</name>
    <dbReference type="NCBI Taxonomy" id="116085"/>
    <lineage>
        <taxon>Bacteria</taxon>
        <taxon>Bacillati</taxon>
        <taxon>Bacillota</taxon>
        <taxon>Clostridia</taxon>
        <taxon>Lachnospirales</taxon>
        <taxon>Lachnospiraceae</taxon>
        <taxon>Coprococcus</taxon>
    </lineage>
</organism>
<evidence type="ECO:0000313" key="9">
    <source>
        <dbReference type="EMBL" id="RGB75729.1"/>
    </source>
</evidence>
<dbReference type="AlphaFoldDB" id="A0A3E2TH26"/>
<evidence type="ECO:0000256" key="5">
    <source>
        <dbReference type="ARBA" id="ARBA00022840"/>
    </source>
</evidence>
<keyword evidence="3" id="KW-0997">Cell inner membrane</keyword>
<dbReference type="InterPro" id="IPR027417">
    <property type="entry name" value="P-loop_NTPase"/>
</dbReference>
<evidence type="ECO:0000256" key="6">
    <source>
        <dbReference type="ARBA" id="ARBA00022967"/>
    </source>
</evidence>
<sequence length="363" mass="40742">MASARFRGGKMALSVELHKKFKGFRMDVAFEHDGGSLGILGGSGMGKSMTLKMIAGLVKPDSGKVIVDGRTVYDSAAKIDMPARERHIGYLFQQYALFPTMTVTENIGIAMKKSGDAKKKEIDRLLEQFALQNLGGRMPNELSGGQQQRVALARILASEPQMLLLDEPFSALDSFLKEQLLEDMIRQLSDYAGDVIMVSHSRDEIYQFCDRLLILDQGRVIVTGDTKDIFDQPEYREAARLTGCKNITEAIKIAENSIEVPHWHCTLEMDETVADDIHAVGIRAHYIDVLTEKPENMKNVIGVTVENVSELPFEWYCFFRVPNGERIWWKVAKVGEHGAAKYLPQKGDHVYLHMPPQSVILLK</sequence>
<keyword evidence="2" id="KW-1003">Cell membrane</keyword>
<dbReference type="Gene3D" id="3.40.50.300">
    <property type="entry name" value="P-loop containing nucleotide triphosphate hydrolases"/>
    <property type="match status" value="1"/>
</dbReference>
<accession>A0A3E2TH26</accession>
<name>A0A3E2TH26_9FIRM</name>
<evidence type="ECO:0000256" key="3">
    <source>
        <dbReference type="ARBA" id="ARBA00022519"/>
    </source>
</evidence>
<comment type="caution">
    <text evidence="9">The sequence shown here is derived from an EMBL/GenBank/DDBJ whole genome shotgun (WGS) entry which is preliminary data.</text>
</comment>
<dbReference type="PROSITE" id="PS00211">
    <property type="entry name" value="ABC_TRANSPORTER_1"/>
    <property type="match status" value="1"/>
</dbReference>
<dbReference type="InterPro" id="IPR003439">
    <property type="entry name" value="ABC_transporter-like_ATP-bd"/>
</dbReference>
<dbReference type="GO" id="GO:0005524">
    <property type="term" value="F:ATP binding"/>
    <property type="evidence" value="ECO:0007669"/>
    <property type="project" value="UniProtKB-KW"/>
</dbReference>
<keyword evidence="1" id="KW-0813">Transport</keyword>
<dbReference type="InterPro" id="IPR008995">
    <property type="entry name" value="Mo/tungstate-bd_C_term_dom"/>
</dbReference>
<evidence type="ECO:0000256" key="2">
    <source>
        <dbReference type="ARBA" id="ARBA00022475"/>
    </source>
</evidence>
<dbReference type="PROSITE" id="PS50893">
    <property type="entry name" value="ABC_TRANSPORTER_2"/>
    <property type="match status" value="1"/>
</dbReference>
<dbReference type="InterPro" id="IPR003593">
    <property type="entry name" value="AAA+_ATPase"/>
</dbReference>
<dbReference type="EMBL" id="QVEP01000044">
    <property type="protein sequence ID" value="RGB75729.1"/>
    <property type="molecule type" value="Genomic_DNA"/>
</dbReference>
<protein>
    <submittedName>
        <fullName evidence="9">ATP-binding cassette domain-containing protein</fullName>
    </submittedName>
</protein>
<keyword evidence="4" id="KW-0547">Nucleotide-binding</keyword>
<dbReference type="GO" id="GO:0016887">
    <property type="term" value="F:ATP hydrolysis activity"/>
    <property type="evidence" value="ECO:0007669"/>
    <property type="project" value="InterPro"/>
</dbReference>
<keyword evidence="5 9" id="KW-0067">ATP-binding</keyword>
<keyword evidence="7" id="KW-0472">Membrane</keyword>
<dbReference type="Proteomes" id="UP000260773">
    <property type="component" value="Unassembled WGS sequence"/>
</dbReference>
<evidence type="ECO:0000256" key="7">
    <source>
        <dbReference type="ARBA" id="ARBA00023136"/>
    </source>
</evidence>
<evidence type="ECO:0000256" key="4">
    <source>
        <dbReference type="ARBA" id="ARBA00022741"/>
    </source>
</evidence>
<dbReference type="PANTHER" id="PTHR42781:SF5">
    <property type="entry name" value="PUTRESCINE TRANSPORT ATP-BINDING PROTEIN POTG"/>
    <property type="match status" value="1"/>
</dbReference>